<dbReference type="RefSeq" id="WP_231059594.1">
    <property type="nucleotide sequence ID" value="NZ_JAJNOC010000006.1"/>
</dbReference>
<comment type="caution">
    <text evidence="3">The sequence shown here is derived from an EMBL/GenBank/DDBJ whole genome shotgun (WGS) entry which is preliminary data.</text>
</comment>
<sequence length="209" mass="23446">MNLFRIARSIALFFMVLAGASCRAEPSKPLEQASTLLQRISGAHVRPYSTRDFGRDRYDGAISALVDETRAEAMLIALRNELPAGLVAFIGTTRSLTKPSARGVELVVGKGSGPLDILHIAQTDAVNYNMNNEDLKRRLARWHEAYGIDIWQAETDTIQLRFTRMPSNVQSFAKEVYKFCPDIVDQGAGSQKALEQDIQKRKGLYLWWD</sequence>
<evidence type="ECO:0000259" key="2">
    <source>
        <dbReference type="Pfam" id="PF14062"/>
    </source>
</evidence>
<name>A0ABS8QBI2_9BURK</name>
<reference evidence="3" key="1">
    <citation type="submission" date="2021-11" db="EMBL/GenBank/DDBJ databases">
        <title>The complete genome of Massilia sp sp. G4R7.</title>
        <authorList>
            <person name="Liu L."/>
            <person name="Yue J."/>
            <person name="Yuan J."/>
            <person name="Yang F."/>
            <person name="Li L."/>
        </authorList>
    </citation>
    <scope>NUCLEOTIDE SEQUENCE</scope>
    <source>
        <strain evidence="3">G4R7</strain>
    </source>
</reference>
<dbReference type="EMBL" id="JAJNOC010000006">
    <property type="protein sequence ID" value="MCD2518311.1"/>
    <property type="molecule type" value="Genomic_DNA"/>
</dbReference>
<dbReference type="Proteomes" id="UP001179361">
    <property type="component" value="Unassembled WGS sequence"/>
</dbReference>
<keyword evidence="4" id="KW-1185">Reference proteome</keyword>
<evidence type="ECO:0000256" key="1">
    <source>
        <dbReference type="SAM" id="SignalP"/>
    </source>
</evidence>
<keyword evidence="1" id="KW-0732">Signal</keyword>
<dbReference type="Pfam" id="PF14062">
    <property type="entry name" value="DUF4253"/>
    <property type="match status" value="1"/>
</dbReference>
<organism evidence="3 4">
    <name type="scientific">Massilia phyllostachyos</name>
    <dbReference type="NCBI Taxonomy" id="2898585"/>
    <lineage>
        <taxon>Bacteria</taxon>
        <taxon>Pseudomonadati</taxon>
        <taxon>Pseudomonadota</taxon>
        <taxon>Betaproteobacteria</taxon>
        <taxon>Burkholderiales</taxon>
        <taxon>Oxalobacteraceae</taxon>
        <taxon>Telluria group</taxon>
        <taxon>Massilia</taxon>
    </lineage>
</organism>
<evidence type="ECO:0000313" key="4">
    <source>
        <dbReference type="Proteomes" id="UP001179361"/>
    </source>
</evidence>
<feature type="chain" id="PRO_5046348381" evidence="1">
    <location>
        <begin position="24"/>
        <end position="209"/>
    </location>
</feature>
<gene>
    <name evidence="3" type="ORF">LQ564_18540</name>
</gene>
<dbReference type="PROSITE" id="PS51257">
    <property type="entry name" value="PROKAR_LIPOPROTEIN"/>
    <property type="match status" value="1"/>
</dbReference>
<accession>A0ABS8QBI2</accession>
<dbReference type="InterPro" id="IPR025349">
    <property type="entry name" value="DUF4253"/>
</dbReference>
<proteinExistence type="predicted"/>
<protein>
    <submittedName>
        <fullName evidence="3">DUF4253 domain-containing protein</fullName>
    </submittedName>
</protein>
<feature type="domain" description="DUF4253" evidence="2">
    <location>
        <begin position="112"/>
        <end position="209"/>
    </location>
</feature>
<evidence type="ECO:0000313" key="3">
    <source>
        <dbReference type="EMBL" id="MCD2518311.1"/>
    </source>
</evidence>
<feature type="signal peptide" evidence="1">
    <location>
        <begin position="1"/>
        <end position="23"/>
    </location>
</feature>